<protein>
    <submittedName>
        <fullName evidence="3">Uncharacterized protein</fullName>
    </submittedName>
</protein>
<dbReference type="Proteomes" id="UP000188320">
    <property type="component" value="Unassembled WGS sequence"/>
</dbReference>
<name>A0A1R1PII8_ZANCU</name>
<feature type="chain" id="PRO_5010167160" evidence="2">
    <location>
        <begin position="19"/>
        <end position="118"/>
    </location>
</feature>
<feature type="compositionally biased region" description="Basic and acidic residues" evidence="1">
    <location>
        <begin position="87"/>
        <end position="97"/>
    </location>
</feature>
<feature type="compositionally biased region" description="Basic residues" evidence="1">
    <location>
        <begin position="54"/>
        <end position="63"/>
    </location>
</feature>
<evidence type="ECO:0000313" key="3">
    <source>
        <dbReference type="EMBL" id="OMH80723.1"/>
    </source>
</evidence>
<dbReference type="AlphaFoldDB" id="A0A1R1PII8"/>
<accession>A0A1R1PII8</accession>
<keyword evidence="4" id="KW-1185">Reference proteome</keyword>
<evidence type="ECO:0000256" key="2">
    <source>
        <dbReference type="SAM" id="SignalP"/>
    </source>
</evidence>
<keyword evidence="2" id="KW-0732">Signal</keyword>
<reference evidence="4" key="1">
    <citation type="submission" date="2017-01" db="EMBL/GenBank/DDBJ databases">
        <authorList>
            <person name="Wang Y."/>
            <person name="White M."/>
            <person name="Kvist S."/>
            <person name="Moncalvo J.-M."/>
        </authorList>
    </citation>
    <scope>NUCLEOTIDE SEQUENCE [LARGE SCALE GENOMIC DNA]</scope>
    <source>
        <strain evidence="4">COL-18-3</strain>
    </source>
</reference>
<sequence>MLKSTLLISALGLITTLAYSPEACNCHNQDLYSPQNFEDGAVYNQANDMGYEIKRRRPARRAAKPAAAPAAPPPAEAETETESGSEEGDKKTEEEQMRPNIGGGSEGEGEGEKKKEGE</sequence>
<organism evidence="3 4">
    <name type="scientific">Zancudomyces culisetae</name>
    <name type="common">Gut fungus</name>
    <name type="synonym">Smittium culisetae</name>
    <dbReference type="NCBI Taxonomy" id="1213189"/>
    <lineage>
        <taxon>Eukaryota</taxon>
        <taxon>Fungi</taxon>
        <taxon>Fungi incertae sedis</taxon>
        <taxon>Zoopagomycota</taxon>
        <taxon>Kickxellomycotina</taxon>
        <taxon>Harpellomycetes</taxon>
        <taxon>Harpellales</taxon>
        <taxon>Legeriomycetaceae</taxon>
        <taxon>Zancudomyces</taxon>
    </lineage>
</organism>
<evidence type="ECO:0000313" key="4">
    <source>
        <dbReference type="Proteomes" id="UP000188320"/>
    </source>
</evidence>
<comment type="caution">
    <text evidence="3">The sequence shown here is derived from an EMBL/GenBank/DDBJ whole genome shotgun (WGS) entry which is preliminary data.</text>
</comment>
<evidence type="ECO:0000256" key="1">
    <source>
        <dbReference type="SAM" id="MobiDB-lite"/>
    </source>
</evidence>
<dbReference type="EMBL" id="LSSK01001097">
    <property type="protein sequence ID" value="OMH80723.1"/>
    <property type="molecule type" value="Genomic_DNA"/>
</dbReference>
<feature type="region of interest" description="Disordered" evidence="1">
    <location>
        <begin position="53"/>
        <end position="118"/>
    </location>
</feature>
<gene>
    <name evidence="3" type="ORF">AX774_g5829</name>
</gene>
<feature type="signal peptide" evidence="2">
    <location>
        <begin position="1"/>
        <end position="18"/>
    </location>
</feature>
<proteinExistence type="predicted"/>
<feature type="compositionally biased region" description="Acidic residues" evidence="1">
    <location>
        <begin position="77"/>
        <end position="86"/>
    </location>
</feature>